<dbReference type="GO" id="GO:0016020">
    <property type="term" value="C:membrane"/>
    <property type="evidence" value="ECO:0007669"/>
    <property type="project" value="UniProtKB-SubCell"/>
</dbReference>
<feature type="transmembrane region" description="Helical" evidence="10">
    <location>
        <begin position="154"/>
        <end position="171"/>
    </location>
</feature>
<evidence type="ECO:0000256" key="7">
    <source>
        <dbReference type="ARBA" id="ARBA00022989"/>
    </source>
</evidence>
<dbReference type="InterPro" id="IPR027387">
    <property type="entry name" value="Cytb/b6-like_sf"/>
</dbReference>
<protein>
    <recommendedName>
        <fullName evidence="11">Cytochrome b/b6 C-terminal region profile domain-containing protein</fullName>
    </recommendedName>
</protein>
<keyword evidence="5" id="KW-0479">Metal-binding</keyword>
<dbReference type="AlphaFoldDB" id="A0A7C2JWJ4"/>
<feature type="transmembrane region" description="Helical" evidence="10">
    <location>
        <begin position="52"/>
        <end position="74"/>
    </location>
</feature>
<keyword evidence="3" id="KW-0349">Heme</keyword>
<keyword evidence="2" id="KW-0813">Transport</keyword>
<evidence type="ECO:0000256" key="8">
    <source>
        <dbReference type="ARBA" id="ARBA00023004"/>
    </source>
</evidence>
<keyword evidence="8" id="KW-0408">Iron</keyword>
<evidence type="ECO:0000259" key="11">
    <source>
        <dbReference type="Pfam" id="PF00032"/>
    </source>
</evidence>
<dbReference type="InterPro" id="IPR005798">
    <property type="entry name" value="Cyt_b/b6_C"/>
</dbReference>
<feature type="transmembrane region" description="Helical" evidence="10">
    <location>
        <begin position="94"/>
        <end position="114"/>
    </location>
</feature>
<feature type="transmembrane region" description="Helical" evidence="10">
    <location>
        <begin position="202"/>
        <end position="223"/>
    </location>
</feature>
<dbReference type="GO" id="GO:0009055">
    <property type="term" value="F:electron transfer activity"/>
    <property type="evidence" value="ECO:0007669"/>
    <property type="project" value="InterPro"/>
</dbReference>
<evidence type="ECO:0000256" key="5">
    <source>
        <dbReference type="ARBA" id="ARBA00022723"/>
    </source>
</evidence>
<dbReference type="GO" id="GO:0046872">
    <property type="term" value="F:metal ion binding"/>
    <property type="evidence" value="ECO:0007669"/>
    <property type="project" value="UniProtKB-KW"/>
</dbReference>
<feature type="transmembrane region" description="Helical" evidence="10">
    <location>
        <begin position="381"/>
        <end position="403"/>
    </location>
</feature>
<feature type="transmembrane region" description="Helical" evidence="10">
    <location>
        <begin position="12"/>
        <end position="31"/>
    </location>
</feature>
<evidence type="ECO:0000256" key="4">
    <source>
        <dbReference type="ARBA" id="ARBA00022692"/>
    </source>
</evidence>
<feature type="transmembrane region" description="Helical" evidence="10">
    <location>
        <begin position="300"/>
        <end position="320"/>
    </location>
</feature>
<keyword evidence="7 10" id="KW-1133">Transmembrane helix</keyword>
<feature type="transmembrane region" description="Helical" evidence="10">
    <location>
        <begin position="415"/>
        <end position="434"/>
    </location>
</feature>
<keyword evidence="6" id="KW-0249">Electron transport</keyword>
<organism evidence="12">
    <name type="scientific">Schlesneria paludicola</name>
    <dbReference type="NCBI Taxonomy" id="360056"/>
    <lineage>
        <taxon>Bacteria</taxon>
        <taxon>Pseudomonadati</taxon>
        <taxon>Planctomycetota</taxon>
        <taxon>Planctomycetia</taxon>
        <taxon>Planctomycetales</taxon>
        <taxon>Planctomycetaceae</taxon>
        <taxon>Schlesneria</taxon>
    </lineage>
</organism>
<dbReference type="Gene3D" id="1.20.810.10">
    <property type="entry name" value="Cytochrome Bc1 Complex, Chain C"/>
    <property type="match status" value="1"/>
</dbReference>
<sequence length="453" mass="52506">MLEHNPDITPSVIFGLGWYYLLLFLLNCGWVKRSYDVDRPVRLFGQDVPVAGFWALYTALLGMVSIAHLTGYHSPEQFLLRMPEWFKTFVDANFANPVAFFVGSVALFVLMIWLREWWTRPTAAWILLNLALLFLGLSMTDYDFRQIVGKPDNVPIVSMLFIVGFFSWIYFARSVDNDRRVAEGRPLREVERQQKVLVWPDLVYTELVCMVVVTVILVAWGILLQAPLEEPASRAKTPNPSKAPWYFLGLQEMLVYYDPWMAGVVLPSIIIVGMMAIPYIDFNKLGNGYYTFNQRKFSVITFMFGFLPLWVAMIVLGTFLRGPNWNFFGPYEYWDVHKLELLNNVNLSEYFWFEWLKTSMPVAPEGSGTLAQVGYILLREWVGLAAVVLYLGVMPMVMAATVFRRFFLRMGFLRYMVLANLMLFMAALPIKMVLRWSVNLKYIVAIPEWFFNI</sequence>
<name>A0A7C2JWJ4_9PLAN</name>
<keyword evidence="9 10" id="KW-0472">Membrane</keyword>
<dbReference type="SUPFAM" id="SSF81648">
    <property type="entry name" value="a domain/subunit of cytochrome bc1 complex (Ubiquinol-cytochrome c reductase)"/>
    <property type="match status" value="1"/>
</dbReference>
<evidence type="ECO:0000313" key="12">
    <source>
        <dbReference type="EMBL" id="HEN14066.1"/>
    </source>
</evidence>
<evidence type="ECO:0000256" key="3">
    <source>
        <dbReference type="ARBA" id="ARBA00022617"/>
    </source>
</evidence>
<evidence type="ECO:0000256" key="1">
    <source>
        <dbReference type="ARBA" id="ARBA00004141"/>
    </source>
</evidence>
<comment type="caution">
    <text evidence="12">The sequence shown here is derived from an EMBL/GenBank/DDBJ whole genome shotgun (WGS) entry which is preliminary data.</text>
</comment>
<evidence type="ECO:0000256" key="6">
    <source>
        <dbReference type="ARBA" id="ARBA00022982"/>
    </source>
</evidence>
<feature type="domain" description="Cytochrome b/b6 C-terminal region profile" evidence="11">
    <location>
        <begin position="231"/>
        <end position="310"/>
    </location>
</feature>
<evidence type="ECO:0000256" key="2">
    <source>
        <dbReference type="ARBA" id="ARBA00022448"/>
    </source>
</evidence>
<dbReference type="InterPro" id="IPR036150">
    <property type="entry name" value="Cyt_b/b6_C_sf"/>
</dbReference>
<evidence type="ECO:0000256" key="10">
    <source>
        <dbReference type="SAM" id="Phobius"/>
    </source>
</evidence>
<keyword evidence="4 10" id="KW-0812">Transmembrane</keyword>
<proteinExistence type="predicted"/>
<gene>
    <name evidence="12" type="ORF">ENQ76_01175</name>
</gene>
<dbReference type="Pfam" id="PF00032">
    <property type="entry name" value="Cytochrom_B_C"/>
    <property type="match status" value="1"/>
</dbReference>
<dbReference type="GO" id="GO:0016491">
    <property type="term" value="F:oxidoreductase activity"/>
    <property type="evidence" value="ECO:0007669"/>
    <property type="project" value="InterPro"/>
</dbReference>
<feature type="transmembrane region" description="Helical" evidence="10">
    <location>
        <begin position="123"/>
        <end position="142"/>
    </location>
</feature>
<dbReference type="EMBL" id="DSOK01000034">
    <property type="protein sequence ID" value="HEN14066.1"/>
    <property type="molecule type" value="Genomic_DNA"/>
</dbReference>
<feature type="transmembrane region" description="Helical" evidence="10">
    <location>
        <begin position="260"/>
        <end position="280"/>
    </location>
</feature>
<reference evidence="12" key="1">
    <citation type="journal article" date="2020" name="mSystems">
        <title>Genome- and Community-Level Interaction Insights into Carbon Utilization and Element Cycling Functions of Hydrothermarchaeota in Hydrothermal Sediment.</title>
        <authorList>
            <person name="Zhou Z."/>
            <person name="Liu Y."/>
            <person name="Xu W."/>
            <person name="Pan J."/>
            <person name="Luo Z.H."/>
            <person name="Li M."/>
        </authorList>
    </citation>
    <scope>NUCLEOTIDE SEQUENCE [LARGE SCALE GENOMIC DNA]</scope>
    <source>
        <strain evidence="12">SpSt-339</strain>
    </source>
</reference>
<comment type="subcellular location">
    <subcellularLocation>
        <location evidence="1">Membrane</location>
        <topology evidence="1">Multi-pass membrane protein</topology>
    </subcellularLocation>
</comment>
<accession>A0A7C2JWJ4</accession>
<evidence type="ECO:0000256" key="9">
    <source>
        <dbReference type="ARBA" id="ARBA00023136"/>
    </source>
</evidence>